<dbReference type="AlphaFoldDB" id="A0A495Y2V3"/>
<dbReference type="Proteomes" id="UP000278440">
    <property type="component" value="Unassembled WGS sequence"/>
</dbReference>
<dbReference type="PROSITE" id="PS51257">
    <property type="entry name" value="PROKAR_LIPOPROTEIN"/>
    <property type="match status" value="1"/>
</dbReference>
<dbReference type="OrthoDB" id="4868334at2"/>
<feature type="chain" id="PRO_5038820181" evidence="1">
    <location>
        <begin position="24"/>
        <end position="135"/>
    </location>
</feature>
<dbReference type="EMBL" id="RBXT01000001">
    <property type="protein sequence ID" value="RKT80139.1"/>
    <property type="molecule type" value="Genomic_DNA"/>
</dbReference>
<keyword evidence="1" id="KW-0732">Signal</keyword>
<accession>A0A495Y2V3</accession>
<comment type="caution">
    <text evidence="2">The sequence shown here is derived from an EMBL/GenBank/DDBJ whole genome shotgun (WGS) entry which is preliminary data.</text>
</comment>
<keyword evidence="3" id="KW-1185">Reference proteome</keyword>
<name>A0A495Y2V3_9MICO</name>
<reference evidence="2 3" key="1">
    <citation type="submission" date="2018-10" db="EMBL/GenBank/DDBJ databases">
        <title>Sequencing the genomes of 1000 actinobacteria strains.</title>
        <authorList>
            <person name="Klenk H.-P."/>
        </authorList>
    </citation>
    <scope>NUCLEOTIDE SEQUENCE [LARGE SCALE GENOMIC DNA]</scope>
    <source>
        <strain evidence="2 3">DSM 44267</strain>
    </source>
</reference>
<organism evidence="2 3">
    <name type="scientific">Terracoccus luteus</name>
    <dbReference type="NCBI Taxonomy" id="53356"/>
    <lineage>
        <taxon>Bacteria</taxon>
        <taxon>Bacillati</taxon>
        <taxon>Actinomycetota</taxon>
        <taxon>Actinomycetes</taxon>
        <taxon>Micrococcales</taxon>
        <taxon>Intrasporangiaceae</taxon>
        <taxon>Terracoccus</taxon>
    </lineage>
</organism>
<evidence type="ECO:0000256" key="1">
    <source>
        <dbReference type="SAM" id="SignalP"/>
    </source>
</evidence>
<evidence type="ECO:0000313" key="2">
    <source>
        <dbReference type="EMBL" id="RKT80139.1"/>
    </source>
</evidence>
<gene>
    <name evidence="2" type="ORF">DFJ68_3618</name>
</gene>
<protein>
    <submittedName>
        <fullName evidence="2">Uncharacterized protein DUF732</fullName>
    </submittedName>
</protein>
<evidence type="ECO:0000313" key="3">
    <source>
        <dbReference type="Proteomes" id="UP000278440"/>
    </source>
</evidence>
<proteinExistence type="predicted"/>
<sequence>MSRSRLRHATVTLAALATLATVAACGGDPTASDLPSGVYQARPGITTEEADFVIAAGKLGVTVTGESVDDDIETGTTTCWALDSGGATLAQVAVDDGGRPLGNEGDALRTKRLMAAGVQTFCPDHDDQIPSLELP</sequence>
<feature type="signal peptide" evidence="1">
    <location>
        <begin position="1"/>
        <end position="23"/>
    </location>
</feature>
<dbReference type="RefSeq" id="WP_121034905.1">
    <property type="nucleotide sequence ID" value="NZ_RBXT01000001.1"/>
</dbReference>